<evidence type="ECO:0000256" key="6">
    <source>
        <dbReference type="ARBA" id="ARBA00011998"/>
    </source>
</evidence>
<dbReference type="OrthoDB" id="9802769at2"/>
<comment type="function">
    <text evidence="3">Catalyzes the isomerization between 2-isopropylmalate and 3-isopropylmalate, via the formation of 2-isopropylmaleate.</text>
</comment>
<evidence type="ECO:0000256" key="2">
    <source>
        <dbReference type="ARBA" id="ARBA00001966"/>
    </source>
</evidence>
<feature type="domain" description="Aconitase/3-isopropylmalate dehydratase large subunit alpha/beta/alpha" evidence="16">
    <location>
        <begin position="39"/>
        <end position="479"/>
    </location>
</feature>
<dbReference type="GO" id="GO:0003861">
    <property type="term" value="F:3-isopropylmalate dehydratase activity"/>
    <property type="evidence" value="ECO:0007669"/>
    <property type="project" value="UniProtKB-EC"/>
</dbReference>
<organism evidence="17 18">
    <name type="scientific">Sphingomonas cavernae</name>
    <dbReference type="NCBI Taxonomy" id="2320861"/>
    <lineage>
        <taxon>Bacteria</taxon>
        <taxon>Pseudomonadati</taxon>
        <taxon>Pseudomonadota</taxon>
        <taxon>Alphaproteobacteria</taxon>
        <taxon>Sphingomonadales</taxon>
        <taxon>Sphingomonadaceae</taxon>
        <taxon>Sphingomonas</taxon>
    </lineage>
</organism>
<comment type="caution">
    <text evidence="17">The sequence shown here is derived from an EMBL/GenBank/DDBJ whole genome shotgun (WGS) entry which is preliminary data.</text>
</comment>
<accession>A0A418WRJ9</accession>
<keyword evidence="9" id="KW-0028">Amino-acid biosynthesis</keyword>
<comment type="subunit">
    <text evidence="5">Heterodimer of LeuC and LeuD.</text>
</comment>
<evidence type="ECO:0000256" key="12">
    <source>
        <dbReference type="ARBA" id="ARBA00023014"/>
    </source>
</evidence>
<dbReference type="EMBL" id="QYUM01000002">
    <property type="protein sequence ID" value="RJF93841.1"/>
    <property type="molecule type" value="Genomic_DNA"/>
</dbReference>
<gene>
    <name evidence="17" type="ORF">D3876_06015</name>
</gene>
<dbReference type="AlphaFoldDB" id="A0A418WRJ9"/>
<dbReference type="InterPro" id="IPR001030">
    <property type="entry name" value="Acoase/IPM_deHydtase_lsu_aba"/>
</dbReference>
<evidence type="ECO:0000256" key="3">
    <source>
        <dbReference type="ARBA" id="ARBA00002695"/>
    </source>
</evidence>
<dbReference type="InterPro" id="IPR050067">
    <property type="entry name" value="IPM_dehydratase_rel_enz"/>
</dbReference>
<evidence type="ECO:0000256" key="14">
    <source>
        <dbReference type="ARBA" id="ARBA00023304"/>
    </source>
</evidence>
<dbReference type="GO" id="GO:0051539">
    <property type="term" value="F:4 iron, 4 sulfur cluster binding"/>
    <property type="evidence" value="ECO:0007669"/>
    <property type="project" value="UniProtKB-KW"/>
</dbReference>
<dbReference type="PANTHER" id="PTHR43822:SF9">
    <property type="entry name" value="3-ISOPROPYLMALATE DEHYDRATASE"/>
    <property type="match status" value="1"/>
</dbReference>
<dbReference type="InterPro" id="IPR015931">
    <property type="entry name" value="Acnase/IPM_dHydase_lsu_aba_1/3"/>
</dbReference>
<keyword evidence="18" id="KW-1185">Reference proteome</keyword>
<feature type="compositionally biased region" description="Polar residues" evidence="15">
    <location>
        <begin position="505"/>
        <end position="517"/>
    </location>
</feature>
<sequence>MAIWKRVPRSRKSWSAATGRRSRRKWRRRLSDPQTLFGKIWDRHVVAGLGGGAELIAIDRIFLHERTGAAALNSLKAADRAVADPSRVFCVMDHIVDTRPGRGDQTLMPGGQAFITETRAAATEAGITLFDVTDPDQGIVHVVSPELGIVLPGCTLIAPDSHTCTQGAFGAFAWGIGSSEAEHAMATGTLRLTRPKTMRVTFTGMLAKGVTPKDMILTLIARHGAGGGKGYAVEFTGEAVTALDMEGRMTLCNMATEFAAMTGMIAPDPKTFDWIRGRRYAPMGETLERAIAEWQTLASDEGAQFDVEITIDASSIEPMVSWGTSPEHSTGISGQVPVDPPERPVAYMGVEPGQRLAGIPIDAAFIGSCTNGRLSDLRRAAALLKGHHVAEGVKALVVPGSMAVRRAAEAEGLDRIFVEAGFEWRMSGCSMCFYAGGESFPAGSRVISSTNRNFEGRQGPGIRTHIASPETVVASAIAGCIADPREINEVRPSRAQSRDAGTSAERVSTSLDTNGEA</sequence>
<evidence type="ECO:0000313" key="18">
    <source>
        <dbReference type="Proteomes" id="UP000286100"/>
    </source>
</evidence>
<evidence type="ECO:0000256" key="8">
    <source>
        <dbReference type="ARBA" id="ARBA00022485"/>
    </source>
</evidence>
<keyword evidence="12" id="KW-0411">Iron-sulfur</keyword>
<dbReference type="InterPro" id="IPR018136">
    <property type="entry name" value="Aconitase_4Fe-4S_BS"/>
</dbReference>
<dbReference type="InterPro" id="IPR036008">
    <property type="entry name" value="Aconitase_4Fe-4S_dom"/>
</dbReference>
<protein>
    <recommendedName>
        <fullName evidence="6">3-isopropylmalate dehydratase</fullName>
        <ecNumber evidence="6">4.2.1.33</ecNumber>
    </recommendedName>
</protein>
<evidence type="ECO:0000259" key="16">
    <source>
        <dbReference type="Pfam" id="PF00330"/>
    </source>
</evidence>
<evidence type="ECO:0000256" key="1">
    <source>
        <dbReference type="ARBA" id="ARBA00000491"/>
    </source>
</evidence>
<evidence type="ECO:0000256" key="4">
    <source>
        <dbReference type="ARBA" id="ARBA00004729"/>
    </source>
</evidence>
<keyword evidence="14" id="KW-0100">Branched-chain amino acid biosynthesis</keyword>
<feature type="region of interest" description="Disordered" evidence="15">
    <location>
        <begin position="488"/>
        <end position="517"/>
    </location>
</feature>
<evidence type="ECO:0000256" key="7">
    <source>
        <dbReference type="ARBA" id="ARBA00022430"/>
    </source>
</evidence>
<name>A0A418WRJ9_9SPHN</name>
<dbReference type="Gene3D" id="3.30.499.10">
    <property type="entry name" value="Aconitase, domain 3"/>
    <property type="match status" value="2"/>
</dbReference>
<reference evidence="17 18" key="1">
    <citation type="submission" date="2018-09" db="EMBL/GenBank/DDBJ databases">
        <authorList>
            <person name="Zhu H."/>
        </authorList>
    </citation>
    <scope>NUCLEOTIDE SEQUENCE [LARGE SCALE GENOMIC DNA]</scope>
    <source>
        <strain evidence="17 18">K2R01-6</strain>
    </source>
</reference>
<evidence type="ECO:0000256" key="10">
    <source>
        <dbReference type="ARBA" id="ARBA00022723"/>
    </source>
</evidence>
<dbReference type="NCBIfam" id="NF009116">
    <property type="entry name" value="PRK12466.1"/>
    <property type="match status" value="1"/>
</dbReference>
<evidence type="ECO:0000256" key="5">
    <source>
        <dbReference type="ARBA" id="ARBA00011271"/>
    </source>
</evidence>
<dbReference type="GO" id="GO:0046872">
    <property type="term" value="F:metal ion binding"/>
    <property type="evidence" value="ECO:0007669"/>
    <property type="project" value="UniProtKB-KW"/>
</dbReference>
<evidence type="ECO:0000256" key="13">
    <source>
        <dbReference type="ARBA" id="ARBA00023239"/>
    </source>
</evidence>
<evidence type="ECO:0000256" key="9">
    <source>
        <dbReference type="ARBA" id="ARBA00022605"/>
    </source>
</evidence>
<dbReference type="Proteomes" id="UP000286100">
    <property type="component" value="Unassembled WGS sequence"/>
</dbReference>
<evidence type="ECO:0000256" key="11">
    <source>
        <dbReference type="ARBA" id="ARBA00023004"/>
    </source>
</evidence>
<keyword evidence="8" id="KW-0004">4Fe-4S</keyword>
<dbReference type="RefSeq" id="WP_119760325.1">
    <property type="nucleotide sequence ID" value="NZ_QYUM01000002.1"/>
</dbReference>
<dbReference type="GO" id="GO:0009098">
    <property type="term" value="P:L-leucine biosynthetic process"/>
    <property type="evidence" value="ECO:0007669"/>
    <property type="project" value="UniProtKB-KW"/>
</dbReference>
<dbReference type="EC" id="4.2.1.33" evidence="6"/>
<evidence type="ECO:0000256" key="15">
    <source>
        <dbReference type="SAM" id="MobiDB-lite"/>
    </source>
</evidence>
<keyword evidence="11" id="KW-0408">Iron</keyword>
<dbReference type="PRINTS" id="PR00415">
    <property type="entry name" value="ACONITASE"/>
</dbReference>
<proteinExistence type="predicted"/>
<comment type="catalytic activity">
    <reaction evidence="1">
        <text>(2R,3S)-3-isopropylmalate = (2S)-2-isopropylmalate</text>
        <dbReference type="Rhea" id="RHEA:32287"/>
        <dbReference type="ChEBI" id="CHEBI:1178"/>
        <dbReference type="ChEBI" id="CHEBI:35121"/>
        <dbReference type="EC" id="4.2.1.33"/>
    </reaction>
</comment>
<dbReference type="PROSITE" id="PS00450">
    <property type="entry name" value="ACONITASE_1"/>
    <property type="match status" value="1"/>
</dbReference>
<comment type="cofactor">
    <cofactor evidence="2">
        <name>[4Fe-4S] cluster</name>
        <dbReference type="ChEBI" id="CHEBI:49883"/>
    </cofactor>
</comment>
<comment type="pathway">
    <text evidence="4">Amino-acid biosynthesis; L-leucine biosynthesis; L-leucine from 3-methyl-2-oxobutanoate: step 2/4.</text>
</comment>
<dbReference type="PANTHER" id="PTHR43822">
    <property type="entry name" value="HOMOACONITASE, MITOCHONDRIAL-RELATED"/>
    <property type="match status" value="1"/>
</dbReference>
<dbReference type="SUPFAM" id="SSF53732">
    <property type="entry name" value="Aconitase iron-sulfur domain"/>
    <property type="match status" value="1"/>
</dbReference>
<dbReference type="NCBIfam" id="NF004016">
    <property type="entry name" value="PRK05478.1"/>
    <property type="match status" value="1"/>
</dbReference>
<keyword evidence="7" id="KW-0432">Leucine biosynthesis</keyword>
<keyword evidence="13" id="KW-0456">Lyase</keyword>
<keyword evidence="10" id="KW-0479">Metal-binding</keyword>
<dbReference type="Pfam" id="PF00330">
    <property type="entry name" value="Aconitase"/>
    <property type="match status" value="1"/>
</dbReference>
<evidence type="ECO:0000313" key="17">
    <source>
        <dbReference type="EMBL" id="RJF93841.1"/>
    </source>
</evidence>